<proteinExistence type="predicted"/>
<gene>
    <name evidence="2" type="ORF">KY290_031037</name>
</gene>
<keyword evidence="3" id="KW-1185">Reference proteome</keyword>
<accession>A0ABQ7U9X2</accession>
<name>A0ABQ7U9X2_SOLTU</name>
<evidence type="ECO:0000313" key="3">
    <source>
        <dbReference type="Proteomes" id="UP000826656"/>
    </source>
</evidence>
<dbReference type="Proteomes" id="UP000826656">
    <property type="component" value="Unassembled WGS sequence"/>
</dbReference>
<feature type="region of interest" description="Disordered" evidence="1">
    <location>
        <begin position="27"/>
        <end position="46"/>
    </location>
</feature>
<feature type="region of interest" description="Disordered" evidence="1">
    <location>
        <begin position="59"/>
        <end position="78"/>
    </location>
</feature>
<organism evidence="2 3">
    <name type="scientific">Solanum tuberosum</name>
    <name type="common">Potato</name>
    <dbReference type="NCBI Taxonomy" id="4113"/>
    <lineage>
        <taxon>Eukaryota</taxon>
        <taxon>Viridiplantae</taxon>
        <taxon>Streptophyta</taxon>
        <taxon>Embryophyta</taxon>
        <taxon>Tracheophyta</taxon>
        <taxon>Spermatophyta</taxon>
        <taxon>Magnoliopsida</taxon>
        <taxon>eudicotyledons</taxon>
        <taxon>Gunneridae</taxon>
        <taxon>Pentapetalae</taxon>
        <taxon>asterids</taxon>
        <taxon>lamiids</taxon>
        <taxon>Solanales</taxon>
        <taxon>Solanaceae</taxon>
        <taxon>Solanoideae</taxon>
        <taxon>Solaneae</taxon>
        <taxon>Solanum</taxon>
    </lineage>
</organism>
<comment type="caution">
    <text evidence="2">The sequence shown here is derived from an EMBL/GenBank/DDBJ whole genome shotgun (WGS) entry which is preliminary data.</text>
</comment>
<reference evidence="2 3" key="1">
    <citation type="journal article" date="2021" name="bioRxiv">
        <title>Chromosome-scale and haplotype-resolved genome assembly of a tetraploid potato cultivar.</title>
        <authorList>
            <person name="Sun H."/>
            <person name="Jiao W.-B."/>
            <person name="Krause K."/>
            <person name="Campoy J.A."/>
            <person name="Goel M."/>
            <person name="Folz-Donahue K."/>
            <person name="Kukat C."/>
            <person name="Huettel B."/>
            <person name="Schneeberger K."/>
        </authorList>
    </citation>
    <scope>NUCLEOTIDE SEQUENCE [LARGE SCALE GENOMIC DNA]</scope>
    <source>
        <strain evidence="2">SolTubOtavaFocal</strain>
        <tissue evidence="2">Leaves</tissue>
    </source>
</reference>
<sequence>MRDGVRNEKGSRLAEDFLDNTFDRTFEVELPPSNDSGDDEEDNTRPRWALHRRMVPVSNKGKEKVVEETLTKKPSTRCATQKLMSDAMKVSKASTTEIRRRREICEEEFVVPAERVVDVSNEQSENDMVSKDITLASELRRKEEQ</sequence>
<feature type="compositionally biased region" description="Basic and acidic residues" evidence="1">
    <location>
        <begin position="60"/>
        <end position="71"/>
    </location>
</feature>
<evidence type="ECO:0000256" key="1">
    <source>
        <dbReference type="SAM" id="MobiDB-lite"/>
    </source>
</evidence>
<dbReference type="EMBL" id="JAIVGD010000023">
    <property type="protein sequence ID" value="KAH0743044.1"/>
    <property type="molecule type" value="Genomic_DNA"/>
</dbReference>
<protein>
    <submittedName>
        <fullName evidence="2">Uncharacterized protein</fullName>
    </submittedName>
</protein>
<evidence type="ECO:0000313" key="2">
    <source>
        <dbReference type="EMBL" id="KAH0743044.1"/>
    </source>
</evidence>